<dbReference type="InterPro" id="IPR046346">
    <property type="entry name" value="Aminoacid_DH-like_N_sf"/>
</dbReference>
<dbReference type="SUPFAM" id="SSF53223">
    <property type="entry name" value="Aminoacid dehydrogenase-like, N-terminal domain"/>
    <property type="match status" value="1"/>
</dbReference>
<reference evidence="2 3" key="1">
    <citation type="submission" date="2019-02" db="EMBL/GenBank/DDBJ databases">
        <title>Deep-cultivation of Planctomycetes and their phenomic and genomic characterization uncovers novel biology.</title>
        <authorList>
            <person name="Wiegand S."/>
            <person name="Jogler M."/>
            <person name="Boedeker C."/>
            <person name="Pinto D."/>
            <person name="Vollmers J."/>
            <person name="Rivas-Marin E."/>
            <person name="Kohn T."/>
            <person name="Peeters S.H."/>
            <person name="Heuer A."/>
            <person name="Rast P."/>
            <person name="Oberbeckmann S."/>
            <person name="Bunk B."/>
            <person name="Jeske O."/>
            <person name="Meyerdierks A."/>
            <person name="Storesund J.E."/>
            <person name="Kallscheuer N."/>
            <person name="Luecker S."/>
            <person name="Lage O.M."/>
            <person name="Pohl T."/>
            <person name="Merkel B.J."/>
            <person name="Hornburger P."/>
            <person name="Mueller R.-W."/>
            <person name="Bruemmer F."/>
            <person name="Labrenz M."/>
            <person name="Spormann A.M."/>
            <person name="Op den Camp H."/>
            <person name="Overmann J."/>
            <person name="Amann R."/>
            <person name="Jetten M.S.M."/>
            <person name="Mascher T."/>
            <person name="Medema M.H."/>
            <person name="Devos D.P."/>
            <person name="Kaster A.-K."/>
            <person name="Ovreas L."/>
            <person name="Rohde M."/>
            <person name="Galperin M.Y."/>
            <person name="Jogler C."/>
        </authorList>
    </citation>
    <scope>NUCLEOTIDE SEQUENCE [LARGE SCALE GENOMIC DNA]</scope>
    <source>
        <strain evidence="2 3">Spa11</strain>
    </source>
</reference>
<keyword evidence="1 2" id="KW-0560">Oxidoreductase</keyword>
<dbReference type="EMBL" id="CP036349">
    <property type="protein sequence ID" value="QDV76002.1"/>
    <property type="molecule type" value="Genomic_DNA"/>
</dbReference>
<dbReference type="Gene3D" id="3.40.50.10860">
    <property type="entry name" value="Leucine Dehydrogenase, chain A, domain 1"/>
    <property type="match status" value="1"/>
</dbReference>
<dbReference type="EC" id="1.1.1.25" evidence="2"/>
<keyword evidence="3" id="KW-1185">Reference proteome</keyword>
<evidence type="ECO:0000313" key="2">
    <source>
        <dbReference type="EMBL" id="QDV76002.1"/>
    </source>
</evidence>
<organism evidence="2 3">
    <name type="scientific">Botrimarina mediterranea</name>
    <dbReference type="NCBI Taxonomy" id="2528022"/>
    <lineage>
        <taxon>Bacteria</taxon>
        <taxon>Pseudomonadati</taxon>
        <taxon>Planctomycetota</taxon>
        <taxon>Planctomycetia</taxon>
        <taxon>Pirellulales</taxon>
        <taxon>Lacipirellulaceae</taxon>
        <taxon>Botrimarina</taxon>
    </lineage>
</organism>
<accession>A0A518KDY1</accession>
<gene>
    <name evidence="2" type="primary">aroE_2</name>
    <name evidence="2" type="ORF">Spa11_42260</name>
</gene>
<dbReference type="InterPro" id="IPR036291">
    <property type="entry name" value="NAD(P)-bd_dom_sf"/>
</dbReference>
<proteinExistence type="predicted"/>
<dbReference type="Gene3D" id="3.40.50.720">
    <property type="entry name" value="NAD(P)-binding Rossmann-like Domain"/>
    <property type="match status" value="1"/>
</dbReference>
<dbReference type="KEGG" id="bmei:Spa11_42260"/>
<evidence type="ECO:0000256" key="1">
    <source>
        <dbReference type="ARBA" id="ARBA00023002"/>
    </source>
</evidence>
<dbReference type="PANTHER" id="PTHR21089">
    <property type="entry name" value="SHIKIMATE DEHYDROGENASE"/>
    <property type="match status" value="1"/>
</dbReference>
<name>A0A518KDY1_9BACT</name>
<dbReference type="GO" id="GO:0019632">
    <property type="term" value="P:shikimate metabolic process"/>
    <property type="evidence" value="ECO:0007669"/>
    <property type="project" value="TreeGrafter"/>
</dbReference>
<dbReference type="AlphaFoldDB" id="A0A518KDY1"/>
<dbReference type="GO" id="GO:0005829">
    <property type="term" value="C:cytosol"/>
    <property type="evidence" value="ECO:0007669"/>
    <property type="project" value="TreeGrafter"/>
</dbReference>
<protein>
    <submittedName>
        <fullName evidence="2">Shikimate dehydrogenase</fullName>
        <ecNumber evidence="2">1.1.1.25</ecNumber>
    </submittedName>
</protein>
<dbReference type="PANTHER" id="PTHR21089:SF1">
    <property type="entry name" value="BIFUNCTIONAL 3-DEHYDROQUINATE DEHYDRATASE_SHIKIMATE DEHYDROGENASE, CHLOROPLASTIC"/>
    <property type="match status" value="1"/>
</dbReference>
<dbReference type="GO" id="GO:0004764">
    <property type="term" value="F:shikimate 3-dehydrogenase (NADP+) activity"/>
    <property type="evidence" value="ECO:0007669"/>
    <property type="project" value="UniProtKB-EC"/>
</dbReference>
<dbReference type="GO" id="GO:0009423">
    <property type="term" value="P:chorismate biosynthetic process"/>
    <property type="evidence" value="ECO:0007669"/>
    <property type="project" value="TreeGrafter"/>
</dbReference>
<dbReference type="Proteomes" id="UP000316426">
    <property type="component" value="Chromosome"/>
</dbReference>
<dbReference type="InterPro" id="IPR022893">
    <property type="entry name" value="Shikimate_DH_fam"/>
</dbReference>
<dbReference type="RefSeq" id="WP_145116306.1">
    <property type="nucleotide sequence ID" value="NZ_CP036349.1"/>
</dbReference>
<dbReference type="GO" id="GO:0050661">
    <property type="term" value="F:NADP binding"/>
    <property type="evidence" value="ECO:0007669"/>
    <property type="project" value="TreeGrafter"/>
</dbReference>
<evidence type="ECO:0000313" key="3">
    <source>
        <dbReference type="Proteomes" id="UP000316426"/>
    </source>
</evidence>
<dbReference type="SUPFAM" id="SSF51735">
    <property type="entry name" value="NAD(P)-binding Rossmann-fold domains"/>
    <property type="match status" value="1"/>
</dbReference>
<sequence length="289" mass="30277">MSNLLEKCCLIGESVGGDPTHFMIERALEDLGLDWRFLSFQTQAERLGEALAGTDALGFAGVRLRGALADKPGGAAKRTERAKRTGRLTHLTRHDGALQGDDASGPALVEALAEIGEPAGKRVVVLGAGGEAPSIADVLVERGAALVAIADPLADRAAAVVLAAQTGRSEAAPKDALACEVRPLAWEGDWLELPDTIDWIISTASWPKSDNQRVADSLAPELDASHVVIDLGIGSNRSPLHLAAEGRGARVVDALPVLIAETALAVEAWTGLEVDREVLRDAAEEFLGV</sequence>